<evidence type="ECO:0000256" key="4">
    <source>
        <dbReference type="ARBA" id="ARBA00022581"/>
    </source>
</evidence>
<keyword evidence="4" id="KW-0945">Host-virus interaction</keyword>
<evidence type="ECO:0000256" key="12">
    <source>
        <dbReference type="ARBA" id="ARBA00024184"/>
    </source>
</evidence>
<feature type="domain" description="Gnk2-homologous" evidence="15">
    <location>
        <begin position="145"/>
        <end position="246"/>
    </location>
</feature>
<evidence type="ECO:0000256" key="7">
    <source>
        <dbReference type="ARBA" id="ARBA00022737"/>
    </source>
</evidence>
<feature type="domain" description="Gnk2-homologous" evidence="15">
    <location>
        <begin position="38"/>
        <end position="144"/>
    </location>
</feature>
<keyword evidence="17" id="KW-1185">Reference proteome</keyword>
<evidence type="ECO:0000313" key="16">
    <source>
        <dbReference type="EMBL" id="KAJ9548972.1"/>
    </source>
</evidence>
<evidence type="ECO:0000259" key="15">
    <source>
        <dbReference type="PROSITE" id="PS51473"/>
    </source>
</evidence>
<organism evidence="16 17">
    <name type="scientific">Centaurea solstitialis</name>
    <name type="common">yellow star-thistle</name>
    <dbReference type="NCBI Taxonomy" id="347529"/>
    <lineage>
        <taxon>Eukaryota</taxon>
        <taxon>Viridiplantae</taxon>
        <taxon>Streptophyta</taxon>
        <taxon>Embryophyta</taxon>
        <taxon>Tracheophyta</taxon>
        <taxon>Spermatophyta</taxon>
        <taxon>Magnoliopsida</taxon>
        <taxon>eudicotyledons</taxon>
        <taxon>Gunneridae</taxon>
        <taxon>Pentapetalae</taxon>
        <taxon>asterids</taxon>
        <taxon>campanulids</taxon>
        <taxon>Asterales</taxon>
        <taxon>Asteraceae</taxon>
        <taxon>Carduoideae</taxon>
        <taxon>Cardueae</taxon>
        <taxon>Centaureinae</taxon>
        <taxon>Centaurea</taxon>
    </lineage>
</organism>
<proteinExistence type="inferred from homology"/>
<dbReference type="InterPro" id="IPR038408">
    <property type="entry name" value="GNK2_sf"/>
</dbReference>
<keyword evidence="2" id="KW-0813">Transport</keyword>
<evidence type="ECO:0000256" key="10">
    <source>
        <dbReference type="ARBA" id="ARBA00023136"/>
    </source>
</evidence>
<keyword evidence="7" id="KW-0677">Repeat</keyword>
<dbReference type="AlphaFoldDB" id="A0AA38W6U1"/>
<evidence type="ECO:0000256" key="2">
    <source>
        <dbReference type="ARBA" id="ARBA00022448"/>
    </source>
</evidence>
<reference evidence="16" key="1">
    <citation type="submission" date="2023-03" db="EMBL/GenBank/DDBJ databases">
        <title>Chromosome-scale reference genome and RAD-based genetic map of yellow starthistle (Centaurea solstitialis) reveal putative structural variation and QTLs associated with invader traits.</title>
        <authorList>
            <person name="Reatini B."/>
            <person name="Cang F.A."/>
            <person name="Jiang Q."/>
            <person name="Mckibben M.T.W."/>
            <person name="Barker M.S."/>
            <person name="Rieseberg L.H."/>
            <person name="Dlugosch K.M."/>
        </authorList>
    </citation>
    <scope>NUCLEOTIDE SEQUENCE</scope>
    <source>
        <strain evidence="16">CAN-66</strain>
        <tissue evidence="16">Leaf</tissue>
    </source>
</reference>
<accession>A0AA38W6U1</accession>
<evidence type="ECO:0000256" key="14">
    <source>
        <dbReference type="SAM" id="Phobius"/>
    </source>
</evidence>
<evidence type="ECO:0000256" key="1">
    <source>
        <dbReference type="ARBA" id="ARBA00004251"/>
    </source>
</evidence>
<dbReference type="EMBL" id="JARYMX010000005">
    <property type="protein sequence ID" value="KAJ9548972.1"/>
    <property type="molecule type" value="Genomic_DNA"/>
</dbReference>
<comment type="similarity">
    <text evidence="13">Belongs to the cysteine-rich repeat secretory protein family. Plasmodesmata-located proteins (PDLD) subfamily.</text>
</comment>
<evidence type="ECO:0000313" key="17">
    <source>
        <dbReference type="Proteomes" id="UP001172457"/>
    </source>
</evidence>
<keyword evidence="10 14" id="KW-0472">Membrane</keyword>
<gene>
    <name evidence="16" type="ORF">OSB04_021515</name>
</gene>
<keyword evidence="6" id="KW-0732">Signal</keyword>
<protein>
    <recommendedName>
        <fullName evidence="15">Gnk2-homologous domain-containing protein</fullName>
    </recommendedName>
</protein>
<evidence type="ECO:0000256" key="8">
    <source>
        <dbReference type="ARBA" id="ARBA00022949"/>
    </source>
</evidence>
<feature type="transmembrane region" description="Helical" evidence="14">
    <location>
        <begin position="261"/>
        <end position="281"/>
    </location>
</feature>
<dbReference type="InterPro" id="IPR051378">
    <property type="entry name" value="Cell2Cell_Antifungal"/>
</dbReference>
<keyword evidence="11" id="KW-1015">Disulfide bond</keyword>
<dbReference type="Gene3D" id="3.30.430.20">
    <property type="entry name" value="Gnk2 domain, C-X8-C-X2-C motif"/>
    <property type="match status" value="2"/>
</dbReference>
<keyword evidence="3" id="KW-1003">Cell membrane</keyword>
<dbReference type="CDD" id="cd23509">
    <property type="entry name" value="Gnk2-like"/>
    <property type="match status" value="2"/>
</dbReference>
<evidence type="ECO:0000256" key="13">
    <source>
        <dbReference type="ARBA" id="ARBA00038393"/>
    </source>
</evidence>
<dbReference type="PROSITE" id="PS51473">
    <property type="entry name" value="GNK2"/>
    <property type="match status" value="2"/>
</dbReference>
<dbReference type="FunFam" id="3.30.430.20:FF:000001">
    <property type="entry name" value="cysteine-rich repeat secretory protein 3"/>
    <property type="match status" value="1"/>
</dbReference>
<keyword evidence="9 14" id="KW-1133">Transmembrane helix</keyword>
<dbReference type="PANTHER" id="PTHR32080">
    <property type="entry name" value="ANTIFUNGAL PROTEIN GINKBILOBIN-2-LIKE"/>
    <property type="match status" value="1"/>
</dbReference>
<dbReference type="Pfam" id="PF01657">
    <property type="entry name" value="Stress-antifung"/>
    <property type="match status" value="2"/>
</dbReference>
<sequence>MNLSLTHIQKFLKMLQQTLWISSIIFPLFSHLSSSASDSFVYGGCSQSRFTPGSPYESNVDSMLTSLVNSASFSSFNNFKISVPGSTQSDIVYGLFQCRGDLSTSDCRDCVAHSVSRLGVICPDATGGAMQLDGCFVKYDSLSFLGVEDKTEVFKKCGPSIGYNSDVLTRRDAVLAYMTAGNGQYFRVGGSGSVQGVAQCIQDLSLSECQDCLAEASGRLKSECGASAWGDMYLGKCYVRYSESGFHSRSDDDNGDVDKTLAIIIGIIAGVAVIIVFLSFLSRLCDRKGIELLRIKYLSGRDNLDRRHVSLNFFGIFVLLRTLKEDGRRTIRQPSFMFYY</sequence>
<dbReference type="GO" id="GO:0005886">
    <property type="term" value="C:plasma membrane"/>
    <property type="evidence" value="ECO:0007669"/>
    <property type="project" value="UniProtKB-SubCell"/>
</dbReference>
<keyword evidence="8" id="KW-0965">Cell junction</keyword>
<comment type="caution">
    <text evidence="16">The sequence shown here is derived from an EMBL/GenBank/DDBJ whole genome shotgun (WGS) entry which is preliminary data.</text>
</comment>
<evidence type="ECO:0000256" key="5">
    <source>
        <dbReference type="ARBA" id="ARBA00022692"/>
    </source>
</evidence>
<evidence type="ECO:0000256" key="3">
    <source>
        <dbReference type="ARBA" id="ARBA00022475"/>
    </source>
</evidence>
<evidence type="ECO:0000256" key="11">
    <source>
        <dbReference type="ARBA" id="ARBA00023157"/>
    </source>
</evidence>
<evidence type="ECO:0000256" key="9">
    <source>
        <dbReference type="ARBA" id="ARBA00022989"/>
    </source>
</evidence>
<dbReference type="Proteomes" id="UP001172457">
    <property type="component" value="Chromosome 5"/>
</dbReference>
<dbReference type="GO" id="GO:0042742">
    <property type="term" value="P:defense response to bacterium"/>
    <property type="evidence" value="ECO:0007669"/>
    <property type="project" value="TreeGrafter"/>
</dbReference>
<evidence type="ECO:0000256" key="6">
    <source>
        <dbReference type="ARBA" id="ARBA00022729"/>
    </source>
</evidence>
<keyword evidence="5 14" id="KW-0812">Transmembrane</keyword>
<comment type="subcellular location">
    <subcellularLocation>
        <location evidence="12">Cell junction</location>
        <location evidence="12">Plasmodesma</location>
    </subcellularLocation>
    <subcellularLocation>
        <location evidence="1">Cell membrane</location>
        <topology evidence="1">Single-pass type I membrane protein</topology>
    </subcellularLocation>
</comment>
<dbReference type="GO" id="GO:0009506">
    <property type="term" value="C:plasmodesma"/>
    <property type="evidence" value="ECO:0007669"/>
    <property type="project" value="UniProtKB-SubCell"/>
</dbReference>
<dbReference type="InterPro" id="IPR002902">
    <property type="entry name" value="GNK2"/>
</dbReference>
<dbReference type="PANTHER" id="PTHR32080:SF31">
    <property type="entry name" value="PLASMODESMATA-LOCATED PROTEIN 6"/>
    <property type="match status" value="1"/>
</dbReference>
<name>A0AA38W6U1_9ASTR</name>